<accession>A0ACC2I339</accession>
<protein>
    <submittedName>
        <fullName evidence="1">Uncharacterized protein</fullName>
    </submittedName>
</protein>
<comment type="caution">
    <text evidence="1">The sequence shown here is derived from an EMBL/GenBank/DDBJ whole genome shotgun (WGS) entry which is preliminary data.</text>
</comment>
<gene>
    <name evidence="1" type="ORF">OPT61_g7223</name>
</gene>
<evidence type="ECO:0000313" key="2">
    <source>
        <dbReference type="Proteomes" id="UP001153331"/>
    </source>
</evidence>
<sequence>MARAQQNDVEMREPLVKPAAHPHVPGYGMLSRTVLPSPLFKFVLAANIRRKDLNDIVLVGEDSVQLNQIHDYGRLRHVAVKANFSGRILTARVFGDPREILKNTSLGSPLPRRQMMERSRLQAIEDADQDLPPEVAVLTLTSRTLMFLWAQQNAAGNSIFRKKTIKLPAGSSRFDRLGQHLAIDPKRRAIAVAAYEGRFMLYKTKSMQTWREEMRSGRDTTPIEDERIISIKGRIMHMEFLASSAGTDDHHVVLLFIIVHQGLTKMTCFDWDCRYDLSTATARTERIAVDLDDQNPSLVIPLNRSPNFLLVFDTHISAYKDILSGLPQRTAIPIPMHILPSLHPGDSPYRPQWVQWDRAPRNSDFPKESFYIAREDGRVMYVEQGPAGAVDMDDAGEWPYRIDKAFACINVDNSEFSQSYPDVLMAGAAGNDGLLCKVGAWPMEYSYTSNYPTMNQFTYVESMPNWTPLTGLCVTDLPGIRDPYERERCSLFVANGVAPHGQVSELRHGLRALIDGSFSGMSGCTGLWVVHRASQTVDLEGKNARQHYALVVVSLPLETLLIRLVRTQSEGHGNFAGSWDDGVWDVTQLPNEDEPIDDGITRSEETISACMLSDRFSIQITREDAQILTAPSLTLSSRIDFPAPILLAASRLGFSIFAFAFKDSGKTYLDFSTISEDGTFGERRPVQLRHALSADPASIELLNIGGRTHIFVGTLDSGVVLFQVSPDNTLSRVFQSSLDVISAERSRTICERAVVLTLANDQVLVCATRDGLLLSQRISDVTRKISSDSGLPSASATATGSSEWNTIRMGSTSAQLYVSSTDEAAAFVSCGSDFCRVRLSAKRGLVVDVDSIWFTNRANPGYHQHPITAAYQLPHLVASNTSLERNLGGFLLVVSGDQVLYTQLDADVEQRSGIPYPQSRGESKVLPRKLITGAKPTYAAYLKLPRKMLVATTEAREESAPPEGYRIIHSTLSLLNLHDDKPLDEIEVKQEVGVELTNRLVAAQYVLHHTERVYSIADWPFEDDRGKKYNLVIVGTGFRDSLGKESGRRLIFNLGQRGTRLSLQKESTYPYPVYCIAMFDRRATVSVIGKMLHFDEFDAGLGRWFNRGTKELPSPGIHITVTGTNVYVSTLQHSHICYEVTRRLDDSRVDFEQLFTDSRERSCTHHLVLHNNDLQRDSMMEDESLVLVTDKKTATVAGLYSSGARTFKDSATTLFEACLPRTVIRLQRGDIRPPWRRPARFTKRGQKSTGVLVDDIVGACSDGTIYAFSVLSKPACHVLRLLQNIIQTKQSRNPANQFTIVRHRSGDIFNVLMNGADGAQDSAIRARDVDPRQQERGAAGARNSHIDGDLLLRFFDEGGDLDDLLSAGVDEDVPELFLELGRALLPQDLRHGDGGFFWRPTRRFKHSIAGAKHILQPRNLRSYPCIIAPSSLIWNASSRSANRERYSVLVRDNVIGSETIKIANQALSTGKLKAYHGHTKLRAKSNLEITIPMRPTVTADNVSHAQIAAASSFHSNPVSAPRWPATGRRIRSCSEAVGVMITVTPSRAISISLQSGGAPMS</sequence>
<evidence type="ECO:0000313" key="1">
    <source>
        <dbReference type="EMBL" id="KAJ8109759.1"/>
    </source>
</evidence>
<dbReference type="Proteomes" id="UP001153331">
    <property type="component" value="Unassembled WGS sequence"/>
</dbReference>
<organism evidence="1 2">
    <name type="scientific">Boeremia exigua</name>
    <dbReference type="NCBI Taxonomy" id="749465"/>
    <lineage>
        <taxon>Eukaryota</taxon>
        <taxon>Fungi</taxon>
        <taxon>Dikarya</taxon>
        <taxon>Ascomycota</taxon>
        <taxon>Pezizomycotina</taxon>
        <taxon>Dothideomycetes</taxon>
        <taxon>Pleosporomycetidae</taxon>
        <taxon>Pleosporales</taxon>
        <taxon>Pleosporineae</taxon>
        <taxon>Didymellaceae</taxon>
        <taxon>Boeremia</taxon>
    </lineage>
</organism>
<proteinExistence type="predicted"/>
<dbReference type="EMBL" id="JAPHNI010000575">
    <property type="protein sequence ID" value="KAJ8109759.1"/>
    <property type="molecule type" value="Genomic_DNA"/>
</dbReference>
<keyword evidence="2" id="KW-1185">Reference proteome</keyword>
<name>A0ACC2I339_9PLEO</name>
<reference evidence="1" key="1">
    <citation type="submission" date="2022-11" db="EMBL/GenBank/DDBJ databases">
        <title>Genome Sequence of Boeremia exigua.</title>
        <authorList>
            <person name="Buettner E."/>
        </authorList>
    </citation>
    <scope>NUCLEOTIDE SEQUENCE</scope>
    <source>
        <strain evidence="1">CU02</strain>
    </source>
</reference>